<dbReference type="PANTHER" id="PTHR32182">
    <property type="entry name" value="DNA REPLICATION AND REPAIR PROTEIN RECF"/>
    <property type="match status" value="1"/>
</dbReference>
<dbReference type="EMBL" id="RBZV01000020">
    <property type="protein sequence ID" value="RKP43476.1"/>
    <property type="molecule type" value="Genomic_DNA"/>
</dbReference>
<organism evidence="3 4">
    <name type="scientific">Trinickia fusca</name>
    <dbReference type="NCBI Taxonomy" id="2419777"/>
    <lineage>
        <taxon>Bacteria</taxon>
        <taxon>Pseudomonadati</taxon>
        <taxon>Pseudomonadota</taxon>
        <taxon>Betaproteobacteria</taxon>
        <taxon>Burkholderiales</taxon>
        <taxon>Burkholderiaceae</taxon>
        <taxon>Trinickia</taxon>
    </lineage>
</organism>
<dbReference type="GO" id="GO:0006302">
    <property type="term" value="P:double-strand break repair"/>
    <property type="evidence" value="ECO:0007669"/>
    <property type="project" value="TreeGrafter"/>
</dbReference>
<sequence>MGRFALTRFHVSGYRSIKSISVPLDEMNVLIGKNGVGKTNFYNAIKLLYAAATNTISELVMAEGGMESVLFSGASGGAGAARRITLKAVLSDAGEPDMTCIYEITIGLTAQQNGQALGASFLFEPEVKAERLVHLHRGREYCLLERKGPLVSMTGIEQGVSSTEYDLLPSETALSQIRSPRDHYLAYAVRETLCNWRFYHEFRADKQSPLRQPCLAVTSPILSSDGANLAAVFATLAHTRGDTADLDQAISGAFPGAQIDIPVPGHTATFGMRYREHPKRLFSPVELSDGTIRFLALVAALLSYRTPPFLALNEPETSLHPDLYGALAAVIAKAARRTQIVVVTHSHQLADLLTEYAASPKREFVQKSGITSIDGLGLVGYLDD</sequence>
<dbReference type="InterPro" id="IPR041685">
    <property type="entry name" value="AAA_GajA/Old/RecF-like"/>
</dbReference>
<gene>
    <name evidence="3" type="ORF">D7S89_26015</name>
</gene>
<dbReference type="PIRSF" id="PIRSF029347">
    <property type="entry name" value="RecF"/>
    <property type="match status" value="1"/>
</dbReference>
<dbReference type="InterPro" id="IPR027417">
    <property type="entry name" value="P-loop_NTPase"/>
</dbReference>
<keyword evidence="4" id="KW-1185">Reference proteome</keyword>
<dbReference type="SUPFAM" id="SSF52540">
    <property type="entry name" value="P-loop containing nucleoside triphosphate hydrolases"/>
    <property type="match status" value="1"/>
</dbReference>
<dbReference type="Pfam" id="PF13304">
    <property type="entry name" value="AAA_21"/>
    <property type="match status" value="1"/>
</dbReference>
<evidence type="ECO:0000259" key="2">
    <source>
        <dbReference type="Pfam" id="PF13304"/>
    </source>
</evidence>
<dbReference type="OrthoDB" id="104167at2"/>
<dbReference type="GO" id="GO:0000731">
    <property type="term" value="P:DNA synthesis involved in DNA repair"/>
    <property type="evidence" value="ECO:0007669"/>
    <property type="project" value="TreeGrafter"/>
</dbReference>
<dbReference type="Pfam" id="PF13175">
    <property type="entry name" value="AAA_15"/>
    <property type="match status" value="1"/>
</dbReference>
<protein>
    <submittedName>
        <fullName evidence="3">DUF2813 domain-containing protein</fullName>
    </submittedName>
</protein>
<reference evidence="3 4" key="1">
    <citation type="submission" date="2018-10" db="EMBL/GenBank/DDBJ databases">
        <title>Paraburkholderia sp. 7MK8-2, isolated from soil.</title>
        <authorList>
            <person name="Gao Z.-H."/>
            <person name="Qiu L.-H."/>
        </authorList>
    </citation>
    <scope>NUCLEOTIDE SEQUENCE [LARGE SCALE GENOMIC DNA]</scope>
    <source>
        <strain evidence="3 4">7MK8-2</strain>
    </source>
</reference>
<dbReference type="InterPro" id="IPR003959">
    <property type="entry name" value="ATPase_AAA_core"/>
</dbReference>
<feature type="domain" description="Endonuclease GajA/Old nuclease/RecF-like AAA" evidence="1">
    <location>
        <begin position="6"/>
        <end position="50"/>
    </location>
</feature>
<dbReference type="RefSeq" id="WP_121281749.1">
    <property type="nucleotide sequence ID" value="NZ_RBZV01000020.1"/>
</dbReference>
<dbReference type="AlphaFoldDB" id="A0A494X5G8"/>
<dbReference type="PANTHER" id="PTHR32182:SF25">
    <property type="entry name" value="SLR1056 PROTEIN"/>
    <property type="match status" value="1"/>
</dbReference>
<comment type="caution">
    <text evidence="3">The sequence shown here is derived from an EMBL/GenBank/DDBJ whole genome shotgun (WGS) entry which is preliminary data.</text>
</comment>
<proteinExistence type="predicted"/>
<dbReference type="Gene3D" id="3.40.50.300">
    <property type="entry name" value="P-loop containing nucleotide triphosphate hydrolases"/>
    <property type="match status" value="2"/>
</dbReference>
<evidence type="ECO:0000313" key="3">
    <source>
        <dbReference type="EMBL" id="RKP43476.1"/>
    </source>
</evidence>
<accession>A0A494X5G8</accession>
<evidence type="ECO:0000259" key="1">
    <source>
        <dbReference type="Pfam" id="PF13175"/>
    </source>
</evidence>
<feature type="domain" description="ATPase AAA-type core" evidence="2">
    <location>
        <begin position="186"/>
        <end position="349"/>
    </location>
</feature>
<dbReference type="GO" id="GO:0016887">
    <property type="term" value="F:ATP hydrolysis activity"/>
    <property type="evidence" value="ECO:0007669"/>
    <property type="project" value="InterPro"/>
</dbReference>
<evidence type="ECO:0000313" key="4">
    <source>
        <dbReference type="Proteomes" id="UP000280434"/>
    </source>
</evidence>
<dbReference type="InterPro" id="IPR014555">
    <property type="entry name" value="RecF-like"/>
</dbReference>
<dbReference type="Proteomes" id="UP000280434">
    <property type="component" value="Unassembled WGS sequence"/>
</dbReference>
<name>A0A494X5G8_9BURK</name>
<dbReference type="GO" id="GO:0005524">
    <property type="term" value="F:ATP binding"/>
    <property type="evidence" value="ECO:0007669"/>
    <property type="project" value="InterPro"/>
</dbReference>